<dbReference type="Proteomes" id="UP001108240">
    <property type="component" value="Unplaced"/>
</dbReference>
<evidence type="ECO:0000256" key="7">
    <source>
        <dbReference type="RuleBase" id="RU361228"/>
    </source>
</evidence>
<accession>A0A9J7ZHC3</accession>
<reference evidence="8" key="2">
    <citation type="submission" date="2025-09" db="UniProtKB">
        <authorList>
            <consortium name="Ensembl"/>
        </authorList>
    </citation>
    <scope>IDENTIFICATION</scope>
</reference>
<evidence type="ECO:0000256" key="2">
    <source>
        <dbReference type="ARBA" id="ARBA00022676"/>
    </source>
</evidence>
<organism evidence="8 9">
    <name type="scientific">Cyprinus carpio carpio</name>
    <dbReference type="NCBI Taxonomy" id="630221"/>
    <lineage>
        <taxon>Eukaryota</taxon>
        <taxon>Metazoa</taxon>
        <taxon>Chordata</taxon>
        <taxon>Craniata</taxon>
        <taxon>Vertebrata</taxon>
        <taxon>Euteleostomi</taxon>
        <taxon>Actinopterygii</taxon>
        <taxon>Neopterygii</taxon>
        <taxon>Teleostei</taxon>
        <taxon>Ostariophysi</taxon>
        <taxon>Cypriniformes</taxon>
        <taxon>Cyprinidae</taxon>
        <taxon>Cyprininae</taxon>
        <taxon>Cyprinus</taxon>
    </lineage>
</organism>
<keyword evidence="7" id="KW-0520">NAD</keyword>
<protein>
    <recommendedName>
        <fullName evidence="7">NAD(P)(+)--arginine ADP-ribosyltransferase</fullName>
        <ecNumber evidence="7">2.4.2.31</ecNumber>
    </recommendedName>
    <alternativeName>
        <fullName evidence="7">Mono(ADP-ribosyl)transferase</fullName>
    </alternativeName>
</protein>
<dbReference type="Ensembl" id="ENSCCRT00000176529.1">
    <property type="protein sequence ID" value="ENSCCRP00000130281.1"/>
    <property type="gene ID" value="ENSCCRG00000000827.2"/>
</dbReference>
<dbReference type="GO" id="GO:0016779">
    <property type="term" value="F:nucleotidyltransferase activity"/>
    <property type="evidence" value="ECO:0007669"/>
    <property type="project" value="UniProtKB-KW"/>
</dbReference>
<keyword evidence="3 7" id="KW-0808">Transferase</keyword>
<keyword evidence="9" id="KW-1185">Reference proteome</keyword>
<keyword evidence="5 7" id="KW-0521">NADP</keyword>
<dbReference type="SUPFAM" id="SSF56399">
    <property type="entry name" value="ADP-ribosylation"/>
    <property type="match status" value="1"/>
</dbReference>
<sequence length="324" mass="36344">MCKINRTLFKRFKSGCCSGGQYSAAETCAHTPTKTMGSLRFHAFLLLLFTTVVQITEEEAIDMGLFPEAADYSFYNCRKEMLQMVTKSGGLLQTELNNNTDFKTMWQSNAACRRAIPGSTPEHMAALKSYVDATPEFHEKFKELVQNHGRNSSTYRDEFPFKSLFFLLTDAMQLTDQKKCRTVYSGTEEEYKTKIGQKVRFVSFLPAKLEFTAATEAGNTGTVFNITSCSVISLDEYGCSSEEIDELISPTEVFTVKDITDVTNSNDEYTKITLVHSYFYSSSDCSSLASLSEESKESSSSFLSSSFLNLTASFLMLCFYTLIL</sequence>
<dbReference type="PANTHER" id="PTHR10339">
    <property type="entry name" value="ADP-RIBOSYLTRANSFERASE"/>
    <property type="match status" value="1"/>
</dbReference>
<dbReference type="AlphaFoldDB" id="A0A9J7ZHC3"/>
<dbReference type="PROSITE" id="PS51996">
    <property type="entry name" value="TR_MART"/>
    <property type="match status" value="1"/>
</dbReference>
<dbReference type="InterPro" id="IPR050999">
    <property type="entry name" value="ADP-ribosyltransferase_ARG"/>
</dbReference>
<dbReference type="InterPro" id="IPR000768">
    <property type="entry name" value="ART"/>
</dbReference>
<evidence type="ECO:0000313" key="8">
    <source>
        <dbReference type="Ensembl" id="ENSCCRP00000130281.1"/>
    </source>
</evidence>
<comment type="similarity">
    <text evidence="1 7">Belongs to the Arg-specific ADP-ribosyltransferase family.</text>
</comment>
<evidence type="ECO:0000256" key="1">
    <source>
        <dbReference type="ARBA" id="ARBA00009558"/>
    </source>
</evidence>
<dbReference type="GO" id="GO:0003950">
    <property type="term" value="F:NAD+ poly-ADP-ribosyltransferase activity"/>
    <property type="evidence" value="ECO:0007669"/>
    <property type="project" value="TreeGrafter"/>
</dbReference>
<keyword evidence="2 7" id="KW-0328">Glycosyltransferase</keyword>
<dbReference type="Gene3D" id="3.90.176.10">
    <property type="entry name" value="Toxin ADP-ribosyltransferase, Chain A, domain 1"/>
    <property type="match status" value="1"/>
</dbReference>
<dbReference type="GeneTree" id="ENSGT01030000234601"/>
<proteinExistence type="inferred from homology"/>
<evidence type="ECO:0000256" key="3">
    <source>
        <dbReference type="ARBA" id="ARBA00022679"/>
    </source>
</evidence>
<comment type="catalytic activity">
    <reaction evidence="6 7">
        <text>L-arginyl-[protein] + NAD(+) = N(omega)-(ADP-D-ribosyl)-L-arginyl-[protein] + nicotinamide + H(+)</text>
        <dbReference type="Rhea" id="RHEA:19149"/>
        <dbReference type="Rhea" id="RHEA-COMP:10532"/>
        <dbReference type="Rhea" id="RHEA-COMP:15087"/>
        <dbReference type="ChEBI" id="CHEBI:15378"/>
        <dbReference type="ChEBI" id="CHEBI:17154"/>
        <dbReference type="ChEBI" id="CHEBI:29965"/>
        <dbReference type="ChEBI" id="CHEBI:57540"/>
        <dbReference type="ChEBI" id="CHEBI:142554"/>
        <dbReference type="EC" id="2.4.2.31"/>
    </reaction>
</comment>
<name>A0A9J7ZHC3_CYPCA</name>
<evidence type="ECO:0000256" key="5">
    <source>
        <dbReference type="ARBA" id="ARBA00022857"/>
    </source>
</evidence>
<dbReference type="GO" id="GO:0106274">
    <property type="term" value="F:NAD+-protein-arginine ADP-ribosyltransferase activity"/>
    <property type="evidence" value="ECO:0007669"/>
    <property type="project" value="UniProtKB-EC"/>
</dbReference>
<evidence type="ECO:0000313" key="9">
    <source>
        <dbReference type="Proteomes" id="UP001108240"/>
    </source>
</evidence>
<dbReference type="PANTHER" id="PTHR10339:SF27">
    <property type="entry name" value="NAD(P)(+)--ARGININE ADP-RIBOSYLTRANSFERASE"/>
    <property type="match status" value="1"/>
</dbReference>
<evidence type="ECO:0000256" key="4">
    <source>
        <dbReference type="ARBA" id="ARBA00022695"/>
    </source>
</evidence>
<dbReference type="PRINTS" id="PR00970">
    <property type="entry name" value="RIBTRNSFRASE"/>
</dbReference>
<reference evidence="8" key="1">
    <citation type="submission" date="2025-08" db="UniProtKB">
        <authorList>
            <consortium name="Ensembl"/>
        </authorList>
    </citation>
    <scope>IDENTIFICATION</scope>
</reference>
<keyword evidence="4" id="KW-0548">Nucleotidyltransferase</keyword>
<evidence type="ECO:0000256" key="6">
    <source>
        <dbReference type="ARBA" id="ARBA00047597"/>
    </source>
</evidence>
<dbReference type="Pfam" id="PF01129">
    <property type="entry name" value="ART"/>
    <property type="match status" value="1"/>
</dbReference>
<dbReference type="EC" id="2.4.2.31" evidence="7"/>